<dbReference type="Proteomes" id="UP000265520">
    <property type="component" value="Unassembled WGS sequence"/>
</dbReference>
<reference evidence="1 2" key="1">
    <citation type="journal article" date="2018" name="Front. Plant Sci.">
        <title>Red Clover (Trifolium pratense) and Zigzag Clover (T. medium) - A Picture of Genomic Similarities and Differences.</title>
        <authorList>
            <person name="Dluhosova J."/>
            <person name="Istvanek J."/>
            <person name="Nedelnik J."/>
            <person name="Repkova J."/>
        </authorList>
    </citation>
    <scope>NUCLEOTIDE SEQUENCE [LARGE SCALE GENOMIC DNA]</scope>
    <source>
        <strain evidence="2">cv. 10/8</strain>
        <tissue evidence="1">Leaf</tissue>
    </source>
</reference>
<sequence length="22" mass="2412">MDMISIPSEATTKFSLVDNPSQ</sequence>
<comment type="caution">
    <text evidence="1">The sequence shown here is derived from an EMBL/GenBank/DDBJ whole genome shotgun (WGS) entry which is preliminary data.</text>
</comment>
<keyword evidence="2" id="KW-1185">Reference proteome</keyword>
<protein>
    <submittedName>
        <fullName evidence="1">Uncharacterized protein</fullName>
    </submittedName>
</protein>
<dbReference type="EMBL" id="LXQA010764675">
    <property type="protein sequence ID" value="MCI69876.1"/>
    <property type="molecule type" value="Genomic_DNA"/>
</dbReference>
<evidence type="ECO:0000313" key="1">
    <source>
        <dbReference type="EMBL" id="MCI69876.1"/>
    </source>
</evidence>
<feature type="non-terminal residue" evidence="1">
    <location>
        <position position="22"/>
    </location>
</feature>
<proteinExistence type="predicted"/>
<dbReference type="AlphaFoldDB" id="A0A392UBS5"/>
<accession>A0A392UBS5</accession>
<name>A0A392UBS5_9FABA</name>
<organism evidence="1 2">
    <name type="scientific">Trifolium medium</name>
    <dbReference type="NCBI Taxonomy" id="97028"/>
    <lineage>
        <taxon>Eukaryota</taxon>
        <taxon>Viridiplantae</taxon>
        <taxon>Streptophyta</taxon>
        <taxon>Embryophyta</taxon>
        <taxon>Tracheophyta</taxon>
        <taxon>Spermatophyta</taxon>
        <taxon>Magnoliopsida</taxon>
        <taxon>eudicotyledons</taxon>
        <taxon>Gunneridae</taxon>
        <taxon>Pentapetalae</taxon>
        <taxon>rosids</taxon>
        <taxon>fabids</taxon>
        <taxon>Fabales</taxon>
        <taxon>Fabaceae</taxon>
        <taxon>Papilionoideae</taxon>
        <taxon>50 kb inversion clade</taxon>
        <taxon>NPAAA clade</taxon>
        <taxon>Hologalegina</taxon>
        <taxon>IRL clade</taxon>
        <taxon>Trifolieae</taxon>
        <taxon>Trifolium</taxon>
    </lineage>
</organism>
<evidence type="ECO:0000313" key="2">
    <source>
        <dbReference type="Proteomes" id="UP000265520"/>
    </source>
</evidence>